<feature type="domain" description="GOLD" evidence="2">
    <location>
        <begin position="263"/>
        <end position="380"/>
    </location>
</feature>
<dbReference type="InterPro" id="IPR009038">
    <property type="entry name" value="GOLD_dom"/>
</dbReference>
<dbReference type="EMBL" id="KB202237">
    <property type="protein sequence ID" value="ESO91668.1"/>
    <property type="molecule type" value="Genomic_DNA"/>
</dbReference>
<dbReference type="CDD" id="cd00170">
    <property type="entry name" value="SEC14"/>
    <property type="match status" value="1"/>
</dbReference>
<dbReference type="Gene3D" id="3.40.525.10">
    <property type="entry name" value="CRAL-TRIO lipid binding domain"/>
    <property type="match status" value="1"/>
</dbReference>
<dbReference type="SUPFAM" id="SSF101576">
    <property type="entry name" value="Supernatant protein factor (SPF), C-terminal domain"/>
    <property type="match status" value="1"/>
</dbReference>
<dbReference type="SUPFAM" id="SSF46938">
    <property type="entry name" value="CRAL/TRIO N-terminal domain"/>
    <property type="match status" value="1"/>
</dbReference>
<organism evidence="3 4">
    <name type="scientific">Lottia gigantea</name>
    <name type="common">Giant owl limpet</name>
    <dbReference type="NCBI Taxonomy" id="225164"/>
    <lineage>
        <taxon>Eukaryota</taxon>
        <taxon>Metazoa</taxon>
        <taxon>Spiralia</taxon>
        <taxon>Lophotrochozoa</taxon>
        <taxon>Mollusca</taxon>
        <taxon>Gastropoda</taxon>
        <taxon>Patellogastropoda</taxon>
        <taxon>Lottioidea</taxon>
        <taxon>Lottiidae</taxon>
        <taxon>Lottia</taxon>
    </lineage>
</organism>
<name>V3ZK42_LOTGI</name>
<dbReference type="SMART" id="SM00516">
    <property type="entry name" value="SEC14"/>
    <property type="match status" value="1"/>
</dbReference>
<gene>
    <name evidence="3" type="ORF">LOTGIDRAFT_163396</name>
</gene>
<evidence type="ECO:0008006" key="5">
    <source>
        <dbReference type="Google" id="ProtNLM"/>
    </source>
</evidence>
<accession>V3ZK42</accession>
<dbReference type="PANTHER" id="PTHR23324:SF83">
    <property type="entry name" value="SEC14-LIKE PROTEIN 2"/>
    <property type="match status" value="1"/>
</dbReference>
<dbReference type="PROSITE" id="PS50191">
    <property type="entry name" value="CRAL_TRIO"/>
    <property type="match status" value="1"/>
</dbReference>
<dbReference type="GO" id="GO:0005737">
    <property type="term" value="C:cytoplasm"/>
    <property type="evidence" value="ECO:0007669"/>
    <property type="project" value="TreeGrafter"/>
</dbReference>
<dbReference type="PRINTS" id="PR00180">
    <property type="entry name" value="CRETINALDHBP"/>
</dbReference>
<dbReference type="Proteomes" id="UP000030746">
    <property type="component" value="Unassembled WGS sequence"/>
</dbReference>
<dbReference type="Pfam" id="PF00650">
    <property type="entry name" value="CRAL_TRIO"/>
    <property type="match status" value="1"/>
</dbReference>
<dbReference type="GeneID" id="20239399"/>
<proteinExistence type="predicted"/>
<evidence type="ECO:0000313" key="3">
    <source>
        <dbReference type="EMBL" id="ESO91668.1"/>
    </source>
</evidence>
<reference evidence="3 4" key="1">
    <citation type="journal article" date="2013" name="Nature">
        <title>Insights into bilaterian evolution from three spiralian genomes.</title>
        <authorList>
            <person name="Simakov O."/>
            <person name="Marletaz F."/>
            <person name="Cho S.J."/>
            <person name="Edsinger-Gonzales E."/>
            <person name="Havlak P."/>
            <person name="Hellsten U."/>
            <person name="Kuo D.H."/>
            <person name="Larsson T."/>
            <person name="Lv J."/>
            <person name="Arendt D."/>
            <person name="Savage R."/>
            <person name="Osoegawa K."/>
            <person name="de Jong P."/>
            <person name="Grimwood J."/>
            <person name="Chapman J.A."/>
            <person name="Shapiro H."/>
            <person name="Aerts A."/>
            <person name="Otillar R.P."/>
            <person name="Terry A.Y."/>
            <person name="Boore J.L."/>
            <person name="Grigoriev I.V."/>
            <person name="Lindberg D.R."/>
            <person name="Seaver E.C."/>
            <person name="Weisblat D.A."/>
            <person name="Putnam N.H."/>
            <person name="Rokhsar D.S."/>
        </authorList>
    </citation>
    <scope>NUCLEOTIDE SEQUENCE [LARGE SCALE GENOMIC DNA]</scope>
</reference>
<dbReference type="PANTHER" id="PTHR23324">
    <property type="entry name" value="SEC14 RELATED PROTEIN"/>
    <property type="match status" value="1"/>
</dbReference>
<dbReference type="STRING" id="225164.V3ZK42"/>
<dbReference type="InterPro" id="IPR036598">
    <property type="entry name" value="GOLD_dom_sf"/>
</dbReference>
<feature type="domain" description="CRAL-TRIO" evidence="1">
    <location>
        <begin position="75"/>
        <end position="247"/>
    </location>
</feature>
<evidence type="ECO:0000313" key="4">
    <source>
        <dbReference type="Proteomes" id="UP000030746"/>
    </source>
</evidence>
<dbReference type="InterPro" id="IPR001251">
    <property type="entry name" value="CRAL-TRIO_dom"/>
</dbReference>
<dbReference type="OrthoDB" id="1434354at2759"/>
<evidence type="ECO:0000259" key="1">
    <source>
        <dbReference type="PROSITE" id="PS50191"/>
    </source>
</evidence>
<sequence length="405" mass="46155">MSGTVGDLSPKQADILGKFKENVKDILKPNHDDYHLTKWLRARDFDLQKAEAAIRNDAAWRNDNNVDTILEDYKVPEVIEKYFVGGICGRDKEGCPIWIDTFGDLDIRGMLCSAKKQDILKSKVHLLERINNIFTEESTPERRVEGLVVIIDLEKMGMKHLWKPGMDMMNSILAMFEEHYPETLKISFAINAPRIFPIIYNLARPFLNENTIKKVHVLGADYKQVLLKYIDPDQLPVYWGGTKTDPDGNPKCPSLINLGGDIPSSYFCNVLNDLDGFTQVDIGRGSSLQLDYEITVKRSVIRYQFKTDGFDLGFGIYRRTRNKRQSAGDMAAVMASERVNSHLVPEDGSFTCKETGTYVVRFDNTYSWTRGKKLFYLIEILEPDVHDLDIQDDTISELSNSSDKS</sequence>
<dbReference type="InterPro" id="IPR036865">
    <property type="entry name" value="CRAL-TRIO_dom_sf"/>
</dbReference>
<evidence type="ECO:0000259" key="2">
    <source>
        <dbReference type="PROSITE" id="PS50866"/>
    </source>
</evidence>
<dbReference type="OMA" id="FQYYPQY"/>
<dbReference type="SUPFAM" id="SSF52087">
    <property type="entry name" value="CRAL/TRIO domain"/>
    <property type="match status" value="1"/>
</dbReference>
<dbReference type="SMART" id="SM01100">
    <property type="entry name" value="CRAL_TRIO_N"/>
    <property type="match status" value="1"/>
</dbReference>
<dbReference type="InterPro" id="IPR036273">
    <property type="entry name" value="CRAL/TRIO_N_dom_sf"/>
</dbReference>
<dbReference type="KEGG" id="lgi:LOTGIDRAFT_163396"/>
<dbReference type="InterPro" id="IPR051064">
    <property type="entry name" value="SEC14/CRAL-TRIO_domain"/>
</dbReference>
<dbReference type="CTD" id="20239399"/>
<dbReference type="HOGENOM" id="CLU_014001_2_1_1"/>
<protein>
    <recommendedName>
        <fullName evidence="5">CRAL-TRIO domain-containing protein</fullName>
    </recommendedName>
</protein>
<dbReference type="RefSeq" id="XP_009057726.1">
    <property type="nucleotide sequence ID" value="XM_009059478.1"/>
</dbReference>
<keyword evidence="4" id="KW-1185">Reference proteome</keyword>
<dbReference type="PROSITE" id="PS50866">
    <property type="entry name" value="GOLD"/>
    <property type="match status" value="1"/>
</dbReference>
<dbReference type="InterPro" id="IPR011074">
    <property type="entry name" value="CRAL/TRIO_N_dom"/>
</dbReference>
<dbReference type="AlphaFoldDB" id="V3ZK42"/>
<dbReference type="Gene3D" id="2.60.120.680">
    <property type="entry name" value="GOLD domain"/>
    <property type="match status" value="1"/>
</dbReference>